<protein>
    <submittedName>
        <fullName evidence="3">Uncharacterized protein</fullName>
    </submittedName>
</protein>
<keyword evidence="4" id="KW-1185">Reference proteome</keyword>
<keyword evidence="2" id="KW-1133">Transmembrane helix</keyword>
<dbReference type="InParanoid" id="A0A1Y2BB90"/>
<dbReference type="AlphaFoldDB" id="A0A1Y2BB90"/>
<feature type="compositionally biased region" description="Acidic residues" evidence="1">
    <location>
        <begin position="177"/>
        <end position="188"/>
    </location>
</feature>
<comment type="caution">
    <text evidence="3">The sequence shown here is derived from an EMBL/GenBank/DDBJ whole genome shotgun (WGS) entry which is preliminary data.</text>
</comment>
<name>A0A1Y2BB90_9TREE</name>
<gene>
    <name evidence="3" type="ORF">BCR39DRAFT_524837</name>
</gene>
<dbReference type="Proteomes" id="UP000193986">
    <property type="component" value="Unassembled WGS sequence"/>
</dbReference>
<sequence>MSDDEPIVHDDAGRPPSVGSYLFPLLFVILACSGFLYWRRRQRGATKGFGLQNLARTGPARVRLSMDDDGPASHSFISNNASTDSLPAHALQDLPLLPQSQSQIQDDHPARQSNPSSPIPGYTPPTRLSGHGGLLSGTGRRSARARGPVEGTDAEDEDSASDDSGGDAGAETVFGIGDEEEAEVASQH</sequence>
<proteinExistence type="predicted"/>
<keyword evidence="2" id="KW-0812">Transmembrane</keyword>
<keyword evidence="2" id="KW-0472">Membrane</keyword>
<evidence type="ECO:0000256" key="2">
    <source>
        <dbReference type="SAM" id="Phobius"/>
    </source>
</evidence>
<evidence type="ECO:0000313" key="3">
    <source>
        <dbReference type="EMBL" id="ORY31966.1"/>
    </source>
</evidence>
<dbReference type="OrthoDB" id="2563505at2759"/>
<accession>A0A1Y2BB90</accession>
<reference evidence="3 4" key="1">
    <citation type="submission" date="2016-07" db="EMBL/GenBank/DDBJ databases">
        <title>Pervasive Adenine N6-methylation of Active Genes in Fungi.</title>
        <authorList>
            <consortium name="DOE Joint Genome Institute"/>
            <person name="Mondo S.J."/>
            <person name="Dannebaum R.O."/>
            <person name="Kuo R.C."/>
            <person name="Labutti K."/>
            <person name="Haridas S."/>
            <person name="Kuo A."/>
            <person name="Salamov A."/>
            <person name="Ahrendt S.R."/>
            <person name="Lipzen A."/>
            <person name="Sullivan W."/>
            <person name="Andreopoulos W.B."/>
            <person name="Clum A."/>
            <person name="Lindquist E."/>
            <person name="Daum C."/>
            <person name="Ramamoorthy G.K."/>
            <person name="Gryganskyi A."/>
            <person name="Culley D."/>
            <person name="Magnuson J.K."/>
            <person name="James T.Y."/>
            <person name="O'Malley M.A."/>
            <person name="Stajich J.E."/>
            <person name="Spatafora J.W."/>
            <person name="Visel A."/>
            <person name="Grigoriev I.V."/>
        </authorList>
    </citation>
    <scope>NUCLEOTIDE SEQUENCE [LARGE SCALE GENOMIC DNA]</scope>
    <source>
        <strain evidence="3 4">68-887.2</strain>
    </source>
</reference>
<feature type="region of interest" description="Disordered" evidence="1">
    <location>
        <begin position="102"/>
        <end position="188"/>
    </location>
</feature>
<evidence type="ECO:0000313" key="4">
    <source>
        <dbReference type="Proteomes" id="UP000193986"/>
    </source>
</evidence>
<feature type="transmembrane region" description="Helical" evidence="2">
    <location>
        <begin position="20"/>
        <end position="38"/>
    </location>
</feature>
<evidence type="ECO:0000256" key="1">
    <source>
        <dbReference type="SAM" id="MobiDB-lite"/>
    </source>
</evidence>
<feature type="region of interest" description="Disordered" evidence="1">
    <location>
        <begin position="62"/>
        <end position="83"/>
    </location>
</feature>
<dbReference type="EMBL" id="MCFC01000012">
    <property type="protein sequence ID" value="ORY31966.1"/>
    <property type="molecule type" value="Genomic_DNA"/>
</dbReference>
<feature type="compositionally biased region" description="Acidic residues" evidence="1">
    <location>
        <begin position="152"/>
        <end position="165"/>
    </location>
</feature>
<organism evidence="3 4">
    <name type="scientific">Naematelia encephala</name>
    <dbReference type="NCBI Taxonomy" id="71784"/>
    <lineage>
        <taxon>Eukaryota</taxon>
        <taxon>Fungi</taxon>
        <taxon>Dikarya</taxon>
        <taxon>Basidiomycota</taxon>
        <taxon>Agaricomycotina</taxon>
        <taxon>Tremellomycetes</taxon>
        <taxon>Tremellales</taxon>
        <taxon>Naemateliaceae</taxon>
        <taxon>Naematelia</taxon>
    </lineage>
</organism>